<evidence type="ECO:0000256" key="12">
    <source>
        <dbReference type="ARBA" id="ARBA00023250"/>
    </source>
</evidence>
<evidence type="ECO:0000256" key="9">
    <source>
        <dbReference type="ARBA" id="ARBA00023098"/>
    </source>
</evidence>
<evidence type="ECO:0000313" key="16">
    <source>
        <dbReference type="Proteomes" id="UP000695007"/>
    </source>
</evidence>
<dbReference type="KEGG" id="csol:105361027"/>
<dbReference type="InterPro" id="IPR001041">
    <property type="entry name" value="2Fe-2S_ferredoxin-type"/>
</dbReference>
<comment type="cofactor">
    <cofactor evidence="13">
        <name>[2Fe-2S] cluster</name>
        <dbReference type="ChEBI" id="CHEBI:190135"/>
    </cofactor>
</comment>
<dbReference type="GO" id="GO:0005739">
    <property type="term" value="C:mitochondrion"/>
    <property type="evidence" value="ECO:0007669"/>
    <property type="project" value="UniProtKB-SubCell"/>
</dbReference>
<dbReference type="AlphaFoldDB" id="A0AAJ6YE63"/>
<keyword evidence="10" id="KW-0496">Mitochondrion</keyword>
<keyword evidence="6" id="KW-0249">Electron transport</keyword>
<dbReference type="Proteomes" id="UP000695007">
    <property type="component" value="Unplaced"/>
</dbReference>
<evidence type="ECO:0000256" key="10">
    <source>
        <dbReference type="ARBA" id="ARBA00023128"/>
    </source>
</evidence>
<dbReference type="GeneID" id="105361027"/>
<keyword evidence="3" id="KW-0813">Transport</keyword>
<dbReference type="SUPFAM" id="SSF54292">
    <property type="entry name" value="2Fe-2S ferredoxin-like"/>
    <property type="match status" value="1"/>
</dbReference>
<dbReference type="PRINTS" id="PR00355">
    <property type="entry name" value="ADRENODOXIN"/>
</dbReference>
<comment type="similarity">
    <text evidence="2">Belongs to the adrenodoxin/putidaredoxin family.</text>
</comment>
<dbReference type="GO" id="GO:0045998">
    <property type="term" value="P:positive regulation of ecdysteroid biosynthetic process"/>
    <property type="evidence" value="ECO:0007669"/>
    <property type="project" value="UniProtKB-ARBA"/>
</dbReference>
<evidence type="ECO:0000313" key="17">
    <source>
        <dbReference type="RefSeq" id="XP_011496413.1"/>
    </source>
</evidence>
<feature type="domain" description="2Fe-2S ferredoxin-type" evidence="15">
    <location>
        <begin position="51"/>
        <end position="156"/>
    </location>
</feature>
<keyword evidence="12" id="KW-0755">Steroidogenesis</keyword>
<proteinExistence type="inferred from homology"/>
<keyword evidence="5" id="KW-0479">Metal-binding</keyword>
<dbReference type="PROSITE" id="PS51085">
    <property type="entry name" value="2FE2S_FER_2"/>
    <property type="match status" value="1"/>
</dbReference>
<evidence type="ECO:0000259" key="15">
    <source>
        <dbReference type="PROSITE" id="PS51085"/>
    </source>
</evidence>
<dbReference type="PROSITE" id="PS00814">
    <property type="entry name" value="ADX"/>
    <property type="match status" value="1"/>
</dbReference>
<accession>A0AAJ6YE63</accession>
<keyword evidence="8" id="KW-0411">Iron-sulfur</keyword>
<dbReference type="CTD" id="112812"/>
<dbReference type="FunFam" id="3.10.20.30:FF:000013">
    <property type="entry name" value="Adrenodoxin, mitochondrial"/>
    <property type="match status" value="1"/>
</dbReference>
<dbReference type="InterPro" id="IPR036010">
    <property type="entry name" value="2Fe-2S_ferredoxin-like_sf"/>
</dbReference>
<comment type="function">
    <text evidence="14">Required for ecdysteroidogenesis in the prothoracic gland which is necessary for larval to pupal transition.</text>
</comment>
<evidence type="ECO:0000256" key="6">
    <source>
        <dbReference type="ARBA" id="ARBA00022982"/>
    </source>
</evidence>
<protein>
    <submittedName>
        <fullName evidence="17">Adrenodoxin</fullName>
    </submittedName>
</protein>
<evidence type="ECO:0000256" key="4">
    <source>
        <dbReference type="ARBA" id="ARBA00022714"/>
    </source>
</evidence>
<evidence type="ECO:0000256" key="13">
    <source>
        <dbReference type="ARBA" id="ARBA00034078"/>
    </source>
</evidence>
<reference evidence="17" key="1">
    <citation type="submission" date="2025-08" db="UniProtKB">
        <authorList>
            <consortium name="RefSeq"/>
        </authorList>
    </citation>
    <scope>IDENTIFICATION</scope>
</reference>
<evidence type="ECO:0000256" key="14">
    <source>
        <dbReference type="ARBA" id="ARBA00054507"/>
    </source>
</evidence>
<dbReference type="CDD" id="cd00207">
    <property type="entry name" value="fer2"/>
    <property type="match status" value="1"/>
</dbReference>
<keyword evidence="11" id="KW-0753">Steroid metabolism</keyword>
<dbReference type="GO" id="GO:0140647">
    <property type="term" value="P:P450-containing electron transport chain"/>
    <property type="evidence" value="ECO:0007669"/>
    <property type="project" value="InterPro"/>
</dbReference>
<evidence type="ECO:0000256" key="3">
    <source>
        <dbReference type="ARBA" id="ARBA00022448"/>
    </source>
</evidence>
<keyword evidence="7" id="KW-0408">Iron</keyword>
<keyword evidence="16" id="KW-1185">Reference proteome</keyword>
<dbReference type="PANTHER" id="PTHR23426">
    <property type="entry name" value="FERREDOXIN/ADRENODOXIN"/>
    <property type="match status" value="1"/>
</dbReference>
<dbReference type="InterPro" id="IPR018298">
    <property type="entry name" value="Adrenodoxin_Fe-S_BS"/>
</dbReference>
<evidence type="ECO:0000256" key="8">
    <source>
        <dbReference type="ARBA" id="ARBA00023014"/>
    </source>
</evidence>
<dbReference type="InterPro" id="IPR001055">
    <property type="entry name" value="Adrenodoxin-like"/>
</dbReference>
<dbReference type="RefSeq" id="XP_011496413.1">
    <property type="nucleotide sequence ID" value="XM_011498111.1"/>
</dbReference>
<name>A0AAJ6YE63_9HYME</name>
<dbReference type="Gene3D" id="3.10.20.30">
    <property type="match status" value="1"/>
</dbReference>
<dbReference type="InterPro" id="IPR012675">
    <property type="entry name" value="Beta-grasp_dom_sf"/>
</dbReference>
<keyword evidence="9" id="KW-0443">Lipid metabolism</keyword>
<dbReference type="Pfam" id="PF00111">
    <property type="entry name" value="Fer2"/>
    <property type="match status" value="1"/>
</dbReference>
<gene>
    <name evidence="17" type="primary">LOC105361027</name>
</gene>
<dbReference type="GO" id="GO:0009055">
    <property type="term" value="F:electron transfer activity"/>
    <property type="evidence" value="ECO:0007669"/>
    <property type="project" value="TreeGrafter"/>
</dbReference>
<dbReference type="GO" id="GO:0006694">
    <property type="term" value="P:steroid biosynthetic process"/>
    <property type="evidence" value="ECO:0007669"/>
    <property type="project" value="UniProtKB-KW"/>
</dbReference>
<evidence type="ECO:0000256" key="1">
    <source>
        <dbReference type="ARBA" id="ARBA00004173"/>
    </source>
</evidence>
<evidence type="ECO:0000256" key="5">
    <source>
        <dbReference type="ARBA" id="ARBA00022723"/>
    </source>
</evidence>
<evidence type="ECO:0000256" key="11">
    <source>
        <dbReference type="ARBA" id="ARBA00023221"/>
    </source>
</evidence>
<evidence type="ECO:0000256" key="2">
    <source>
        <dbReference type="ARBA" id="ARBA00010914"/>
    </source>
</evidence>
<evidence type="ECO:0000256" key="7">
    <source>
        <dbReference type="ARBA" id="ARBA00023004"/>
    </source>
</evidence>
<sequence length="161" mass="18002">MALVHKLRGIYKSVLLSSVSQSWSKDIQKVKPNLFVRNTSTSKPSYEKKEVNVTFIRANGEKLLAKGKEGDSLLDIIVNNELDIDGYGACEGTLTCSTCHLILTKEDYDRLPEKPTDEELDMLDLAFDLTDTSRLGCQIIMTKELDGLQVKIPSTIYDARS</sequence>
<dbReference type="GO" id="GO:0046872">
    <property type="term" value="F:metal ion binding"/>
    <property type="evidence" value="ECO:0007669"/>
    <property type="project" value="UniProtKB-KW"/>
</dbReference>
<keyword evidence="4" id="KW-0001">2Fe-2S</keyword>
<organism evidence="16 17">
    <name type="scientific">Ceratosolen solmsi marchali</name>
    <dbReference type="NCBI Taxonomy" id="326594"/>
    <lineage>
        <taxon>Eukaryota</taxon>
        <taxon>Metazoa</taxon>
        <taxon>Ecdysozoa</taxon>
        <taxon>Arthropoda</taxon>
        <taxon>Hexapoda</taxon>
        <taxon>Insecta</taxon>
        <taxon>Pterygota</taxon>
        <taxon>Neoptera</taxon>
        <taxon>Endopterygota</taxon>
        <taxon>Hymenoptera</taxon>
        <taxon>Apocrita</taxon>
        <taxon>Proctotrupomorpha</taxon>
        <taxon>Chalcidoidea</taxon>
        <taxon>Agaonidae</taxon>
        <taxon>Agaoninae</taxon>
        <taxon>Ceratosolen</taxon>
    </lineage>
</organism>
<dbReference type="GO" id="GO:0051537">
    <property type="term" value="F:2 iron, 2 sulfur cluster binding"/>
    <property type="evidence" value="ECO:0007669"/>
    <property type="project" value="UniProtKB-KW"/>
</dbReference>
<dbReference type="PANTHER" id="PTHR23426:SF76">
    <property type="entry name" value="ADRENODOXIN-LIKE PROTEIN 2, MITOCHONDRIAL"/>
    <property type="match status" value="1"/>
</dbReference>
<comment type="subcellular location">
    <subcellularLocation>
        <location evidence="1">Mitochondrion</location>
    </subcellularLocation>
</comment>